<dbReference type="InterPro" id="IPR050546">
    <property type="entry name" value="Glycosyl_Hydrlase_16"/>
</dbReference>
<protein>
    <submittedName>
        <fullName evidence="3">Beta-glucanase (GH16 family)</fullName>
    </submittedName>
</protein>
<dbReference type="RefSeq" id="WP_184839485.1">
    <property type="nucleotide sequence ID" value="NZ_JACHMN010000002.1"/>
</dbReference>
<proteinExistence type="inferred from homology"/>
<evidence type="ECO:0000313" key="4">
    <source>
        <dbReference type="Proteomes" id="UP000587527"/>
    </source>
</evidence>
<sequence length="293" mass="31313">MSGCGAPAATTADPVPSSAGQRWELVFRDDFDGAAGERPAAANWRFDLGKCYPGCYAPGWGTGEIETVTDDPRNVSLDGAGHLAITPRRAKDGSWTSGRIESQRSDFAAPAHGTLRVEGALRLPDVDPRTGAGYWPAVWMMGEPIRTKGYTGWPQWGELDLVEQVNGAEGYHSAMHCGSLPDGPCREATAGLGSPELPCPGCREGFHTFAVELDRSVSPQEVRFSLDGVVRHRVNEGQMGAQAWRDATDHGFFLILNVAIGGHLPNVRGGGPNAATVDGRPLLVDYLAVYERG</sequence>
<dbReference type="Proteomes" id="UP000587527">
    <property type="component" value="Unassembled WGS sequence"/>
</dbReference>
<dbReference type="AlphaFoldDB" id="A0A841BQV8"/>
<dbReference type="EMBL" id="JACHMN010000002">
    <property type="protein sequence ID" value="MBB5871437.1"/>
    <property type="molecule type" value="Genomic_DNA"/>
</dbReference>
<dbReference type="PROSITE" id="PS51762">
    <property type="entry name" value="GH16_2"/>
    <property type="match status" value="1"/>
</dbReference>
<organism evidence="3 4">
    <name type="scientific">Allocatelliglobosispora scoriae</name>
    <dbReference type="NCBI Taxonomy" id="643052"/>
    <lineage>
        <taxon>Bacteria</taxon>
        <taxon>Bacillati</taxon>
        <taxon>Actinomycetota</taxon>
        <taxon>Actinomycetes</taxon>
        <taxon>Micromonosporales</taxon>
        <taxon>Micromonosporaceae</taxon>
        <taxon>Allocatelliglobosispora</taxon>
    </lineage>
</organism>
<dbReference type="PANTHER" id="PTHR10963:SF55">
    <property type="entry name" value="GLYCOSIDE HYDROLASE FAMILY 16 PROTEIN"/>
    <property type="match status" value="1"/>
</dbReference>
<dbReference type="GO" id="GO:0005975">
    <property type="term" value="P:carbohydrate metabolic process"/>
    <property type="evidence" value="ECO:0007669"/>
    <property type="project" value="InterPro"/>
</dbReference>
<comment type="caution">
    <text evidence="3">The sequence shown here is derived from an EMBL/GenBank/DDBJ whole genome shotgun (WGS) entry which is preliminary data.</text>
</comment>
<keyword evidence="4" id="KW-1185">Reference proteome</keyword>
<dbReference type="Gene3D" id="2.60.120.200">
    <property type="match status" value="1"/>
</dbReference>
<evidence type="ECO:0000313" key="3">
    <source>
        <dbReference type="EMBL" id="MBB5871437.1"/>
    </source>
</evidence>
<dbReference type="GO" id="GO:0004553">
    <property type="term" value="F:hydrolase activity, hydrolyzing O-glycosyl compounds"/>
    <property type="evidence" value="ECO:0007669"/>
    <property type="project" value="InterPro"/>
</dbReference>
<comment type="similarity">
    <text evidence="1">Belongs to the glycosyl hydrolase 16 family.</text>
</comment>
<dbReference type="SUPFAM" id="SSF49899">
    <property type="entry name" value="Concanavalin A-like lectins/glucanases"/>
    <property type="match status" value="1"/>
</dbReference>
<reference evidence="3 4" key="1">
    <citation type="submission" date="2020-08" db="EMBL/GenBank/DDBJ databases">
        <title>Sequencing the genomes of 1000 actinobacteria strains.</title>
        <authorList>
            <person name="Klenk H.-P."/>
        </authorList>
    </citation>
    <scope>NUCLEOTIDE SEQUENCE [LARGE SCALE GENOMIC DNA]</scope>
    <source>
        <strain evidence="3 4">DSM 45362</strain>
    </source>
</reference>
<name>A0A841BQV8_9ACTN</name>
<accession>A0A841BQV8</accession>
<dbReference type="CDD" id="cd02182">
    <property type="entry name" value="GH16_Strep_laminarinase_like"/>
    <property type="match status" value="1"/>
</dbReference>
<evidence type="ECO:0000256" key="1">
    <source>
        <dbReference type="ARBA" id="ARBA00006865"/>
    </source>
</evidence>
<gene>
    <name evidence="3" type="ORF">F4553_004816</name>
</gene>
<dbReference type="PANTHER" id="PTHR10963">
    <property type="entry name" value="GLYCOSYL HYDROLASE-RELATED"/>
    <property type="match status" value="1"/>
</dbReference>
<dbReference type="InterPro" id="IPR000757">
    <property type="entry name" value="Beta-glucanase-like"/>
</dbReference>
<feature type="domain" description="GH16" evidence="2">
    <location>
        <begin position="8"/>
        <end position="293"/>
    </location>
</feature>
<evidence type="ECO:0000259" key="2">
    <source>
        <dbReference type="PROSITE" id="PS51762"/>
    </source>
</evidence>
<dbReference type="InterPro" id="IPR013320">
    <property type="entry name" value="ConA-like_dom_sf"/>
</dbReference>
<dbReference type="Pfam" id="PF26113">
    <property type="entry name" value="GH16_XgeA"/>
    <property type="match status" value="1"/>
</dbReference>